<evidence type="ECO:0000256" key="6">
    <source>
        <dbReference type="ARBA" id="ARBA00023212"/>
    </source>
</evidence>
<dbReference type="Proteomes" id="UP000276133">
    <property type="component" value="Unassembled WGS sequence"/>
</dbReference>
<protein>
    <recommendedName>
        <fullName evidence="7">Regulator of microtubule dynamics protein 1</fullName>
    </recommendedName>
    <alternativeName>
        <fullName evidence="8">Protein FAM82B</fullName>
    </alternativeName>
</protein>
<dbReference type="GO" id="GO:0005876">
    <property type="term" value="C:spindle microtubule"/>
    <property type="evidence" value="ECO:0007669"/>
    <property type="project" value="TreeGrafter"/>
</dbReference>
<dbReference type="InterPro" id="IPR011990">
    <property type="entry name" value="TPR-like_helical_dom_sf"/>
</dbReference>
<feature type="region of interest" description="Disordered" evidence="9">
    <location>
        <begin position="88"/>
        <end position="108"/>
    </location>
</feature>
<keyword evidence="10" id="KW-1133">Transmembrane helix</keyword>
<dbReference type="GO" id="GO:0008017">
    <property type="term" value="F:microtubule binding"/>
    <property type="evidence" value="ECO:0007669"/>
    <property type="project" value="TreeGrafter"/>
</dbReference>
<dbReference type="GO" id="GO:0097431">
    <property type="term" value="C:mitotic spindle pole"/>
    <property type="evidence" value="ECO:0007669"/>
    <property type="project" value="TreeGrafter"/>
</dbReference>
<name>A0A3M7PEU3_BRAPC</name>
<keyword evidence="4" id="KW-0677">Repeat</keyword>
<dbReference type="AlphaFoldDB" id="A0A3M7PEU3"/>
<dbReference type="STRING" id="10195.A0A3M7PEU3"/>
<dbReference type="GO" id="GO:0005739">
    <property type="term" value="C:mitochondrion"/>
    <property type="evidence" value="ECO:0007669"/>
    <property type="project" value="TreeGrafter"/>
</dbReference>
<reference evidence="11 12" key="1">
    <citation type="journal article" date="2018" name="Sci. Rep.">
        <title>Genomic signatures of local adaptation to the degree of environmental predictability in rotifers.</title>
        <authorList>
            <person name="Franch-Gras L."/>
            <person name="Hahn C."/>
            <person name="Garcia-Roger E.M."/>
            <person name="Carmona M.J."/>
            <person name="Serra M."/>
            <person name="Gomez A."/>
        </authorList>
    </citation>
    <scope>NUCLEOTIDE SEQUENCE [LARGE SCALE GENOMIC DNA]</scope>
    <source>
        <strain evidence="11">HYR1</strain>
    </source>
</reference>
<comment type="subunit">
    <text evidence="2">Interacts with microtubules.</text>
</comment>
<keyword evidence="12" id="KW-1185">Reference proteome</keyword>
<dbReference type="Pfam" id="PF21033">
    <property type="entry name" value="RMD1-3"/>
    <property type="match status" value="1"/>
</dbReference>
<feature type="non-terminal residue" evidence="11">
    <location>
        <position position="326"/>
    </location>
</feature>
<evidence type="ECO:0000256" key="9">
    <source>
        <dbReference type="SAM" id="MobiDB-lite"/>
    </source>
</evidence>
<gene>
    <name evidence="11" type="ORF">BpHYR1_022298</name>
</gene>
<keyword evidence="10" id="KW-0472">Membrane</keyword>
<organism evidence="11 12">
    <name type="scientific">Brachionus plicatilis</name>
    <name type="common">Marine rotifer</name>
    <name type="synonym">Brachionus muelleri</name>
    <dbReference type="NCBI Taxonomy" id="10195"/>
    <lineage>
        <taxon>Eukaryota</taxon>
        <taxon>Metazoa</taxon>
        <taxon>Spiralia</taxon>
        <taxon>Gnathifera</taxon>
        <taxon>Rotifera</taxon>
        <taxon>Eurotatoria</taxon>
        <taxon>Monogononta</taxon>
        <taxon>Pseudotrocha</taxon>
        <taxon>Ploima</taxon>
        <taxon>Brachionidae</taxon>
        <taxon>Brachionus</taxon>
    </lineage>
</organism>
<proteinExistence type="predicted"/>
<evidence type="ECO:0000256" key="3">
    <source>
        <dbReference type="ARBA" id="ARBA00022490"/>
    </source>
</evidence>
<dbReference type="Gene3D" id="1.25.40.10">
    <property type="entry name" value="Tetratricopeptide repeat domain"/>
    <property type="match status" value="1"/>
</dbReference>
<dbReference type="PANTHER" id="PTHR16056:SF16">
    <property type="entry name" value="REGULATOR OF MICROTUBULE DYNAMICS PROTEIN 1"/>
    <property type="match status" value="1"/>
</dbReference>
<dbReference type="OrthoDB" id="512473at2759"/>
<sequence length="326" mass="38636">MGNLIIKKSSLIISRRFIFLFAFGSGSLGFSILIVYKYWKLKKLVLKLDQNVKKLSTELESISRTQQNIEFEKSIVAESKERFRPIYRSSSSSSYKTPPTSPERKETNYKEQKYEILKEKFEINQTYFSDKGDLNETIEFLRLINALDEKEVESDLRREYRFCALNIAKRCIEFYSESYLSHKWYAIFIGKISEFCSINEKVKYGLEFKKHLDIAIKMNQEDSVLFYLRGRWFYKMHNLSWPEKYAVKLFCGKIPEITIDNALDDFSNAEKLNPKKQKSNLLFMVKCLLKKKEKEKALKLINEASKMKSETIEEEKDEKELIYLII</sequence>
<comment type="subcellular location">
    <subcellularLocation>
        <location evidence="1">Cytoplasm</location>
        <location evidence="1">Cytoskeleton</location>
    </subcellularLocation>
</comment>
<evidence type="ECO:0000313" key="11">
    <source>
        <dbReference type="EMBL" id="RMZ97572.1"/>
    </source>
</evidence>
<dbReference type="PANTHER" id="PTHR16056">
    <property type="entry name" value="REGULATOR OF MICROTUBULE DYNAMICS PROTEIN"/>
    <property type="match status" value="1"/>
</dbReference>
<evidence type="ECO:0000256" key="7">
    <source>
        <dbReference type="ARBA" id="ARBA00039966"/>
    </source>
</evidence>
<evidence type="ECO:0000256" key="10">
    <source>
        <dbReference type="SAM" id="Phobius"/>
    </source>
</evidence>
<accession>A0A3M7PEU3</accession>
<dbReference type="EMBL" id="REGN01011327">
    <property type="protein sequence ID" value="RMZ97572.1"/>
    <property type="molecule type" value="Genomic_DNA"/>
</dbReference>
<keyword evidence="3" id="KW-0963">Cytoplasm</keyword>
<keyword evidence="10" id="KW-0812">Transmembrane</keyword>
<keyword evidence="6" id="KW-0206">Cytoskeleton</keyword>
<dbReference type="InterPro" id="IPR049039">
    <property type="entry name" value="RMD1-3_a_helical_rpt"/>
</dbReference>
<comment type="caution">
    <text evidence="11">The sequence shown here is derived from an EMBL/GenBank/DDBJ whole genome shotgun (WGS) entry which is preliminary data.</text>
</comment>
<evidence type="ECO:0000313" key="12">
    <source>
        <dbReference type="Proteomes" id="UP000276133"/>
    </source>
</evidence>
<keyword evidence="5" id="KW-0802">TPR repeat</keyword>
<dbReference type="SUPFAM" id="SSF48452">
    <property type="entry name" value="TPR-like"/>
    <property type="match status" value="1"/>
</dbReference>
<evidence type="ECO:0000256" key="1">
    <source>
        <dbReference type="ARBA" id="ARBA00004245"/>
    </source>
</evidence>
<evidence type="ECO:0000256" key="4">
    <source>
        <dbReference type="ARBA" id="ARBA00022737"/>
    </source>
</evidence>
<evidence type="ECO:0000256" key="2">
    <source>
        <dbReference type="ARBA" id="ARBA00011375"/>
    </source>
</evidence>
<evidence type="ECO:0000256" key="8">
    <source>
        <dbReference type="ARBA" id="ARBA00041958"/>
    </source>
</evidence>
<evidence type="ECO:0000256" key="5">
    <source>
        <dbReference type="ARBA" id="ARBA00022803"/>
    </source>
</evidence>
<feature type="transmembrane region" description="Helical" evidence="10">
    <location>
        <begin position="17"/>
        <end position="39"/>
    </location>
</feature>